<dbReference type="STRING" id="933084.A0A067PNU5"/>
<dbReference type="GO" id="GO:0097602">
    <property type="term" value="F:cullin family protein binding"/>
    <property type="evidence" value="ECO:0007669"/>
    <property type="project" value="InterPro"/>
</dbReference>
<name>A0A067PNU5_9AGAM</name>
<keyword evidence="12" id="KW-1185">Reference proteome</keyword>
<keyword evidence="6" id="KW-0833">Ubl conjugation pathway</keyword>
<evidence type="ECO:0000256" key="4">
    <source>
        <dbReference type="ARBA" id="ARBA00022771"/>
    </source>
</evidence>
<keyword evidence="2" id="KW-0132">Cell division</keyword>
<dbReference type="SUPFAM" id="SSF57850">
    <property type="entry name" value="RING/U-box"/>
    <property type="match status" value="1"/>
</dbReference>
<evidence type="ECO:0000313" key="11">
    <source>
        <dbReference type="EMBL" id="KDQ52972.1"/>
    </source>
</evidence>
<dbReference type="GO" id="GO:0031145">
    <property type="term" value="P:anaphase-promoting complex-dependent catabolic process"/>
    <property type="evidence" value="ECO:0007669"/>
    <property type="project" value="InterPro"/>
</dbReference>
<dbReference type="GO" id="GO:0051301">
    <property type="term" value="P:cell division"/>
    <property type="evidence" value="ECO:0007669"/>
    <property type="project" value="UniProtKB-KW"/>
</dbReference>
<dbReference type="OrthoDB" id="1681166at2759"/>
<dbReference type="FunCoup" id="A0A067PNU5">
    <property type="interactions" value="321"/>
</dbReference>
<dbReference type="PANTHER" id="PTHR11210">
    <property type="entry name" value="RING BOX"/>
    <property type="match status" value="1"/>
</dbReference>
<dbReference type="InterPro" id="IPR024991">
    <property type="entry name" value="RING-H2_APC11"/>
</dbReference>
<evidence type="ECO:0000256" key="1">
    <source>
        <dbReference type="ARBA" id="ARBA00013928"/>
    </source>
</evidence>
<keyword evidence="5" id="KW-0498">Mitosis</keyword>
<evidence type="ECO:0000256" key="8">
    <source>
        <dbReference type="ARBA" id="ARBA00023306"/>
    </source>
</evidence>
<proteinExistence type="predicted"/>
<dbReference type="GO" id="GO:0061630">
    <property type="term" value="F:ubiquitin protein ligase activity"/>
    <property type="evidence" value="ECO:0007669"/>
    <property type="project" value="InterPro"/>
</dbReference>
<evidence type="ECO:0000256" key="3">
    <source>
        <dbReference type="ARBA" id="ARBA00022723"/>
    </source>
</evidence>
<dbReference type="Gene3D" id="3.30.40.10">
    <property type="entry name" value="Zinc/RING finger domain, C3HC4 (zinc finger)"/>
    <property type="match status" value="1"/>
</dbReference>
<keyword evidence="8" id="KW-0131">Cell cycle</keyword>
<evidence type="ECO:0000256" key="5">
    <source>
        <dbReference type="ARBA" id="ARBA00022776"/>
    </source>
</evidence>
<dbReference type="GO" id="GO:0008270">
    <property type="term" value="F:zinc ion binding"/>
    <property type="evidence" value="ECO:0007669"/>
    <property type="project" value="UniProtKB-KW"/>
</dbReference>
<protein>
    <recommendedName>
        <fullName evidence="1">Anaphase-promoting complex subunit 11</fullName>
    </recommendedName>
</protein>
<reference evidence="12" key="1">
    <citation type="journal article" date="2014" name="Proc. Natl. Acad. Sci. U.S.A.">
        <title>Extensive sampling of basidiomycete genomes demonstrates inadequacy of the white-rot/brown-rot paradigm for wood decay fungi.</title>
        <authorList>
            <person name="Riley R."/>
            <person name="Salamov A.A."/>
            <person name="Brown D.W."/>
            <person name="Nagy L.G."/>
            <person name="Floudas D."/>
            <person name="Held B.W."/>
            <person name="Levasseur A."/>
            <person name="Lombard V."/>
            <person name="Morin E."/>
            <person name="Otillar R."/>
            <person name="Lindquist E.A."/>
            <person name="Sun H."/>
            <person name="LaButti K.M."/>
            <person name="Schmutz J."/>
            <person name="Jabbour D."/>
            <person name="Luo H."/>
            <person name="Baker S.E."/>
            <person name="Pisabarro A.G."/>
            <person name="Walton J.D."/>
            <person name="Blanchette R.A."/>
            <person name="Henrissat B."/>
            <person name="Martin F."/>
            <person name="Cullen D."/>
            <person name="Hibbett D.S."/>
            <person name="Grigoriev I.V."/>
        </authorList>
    </citation>
    <scope>NUCLEOTIDE SEQUENCE [LARGE SCALE GENOMIC DNA]</scope>
    <source>
        <strain evidence="12">MUCL 33604</strain>
    </source>
</reference>
<dbReference type="InParanoid" id="A0A067PNU5"/>
<evidence type="ECO:0000313" key="12">
    <source>
        <dbReference type="Proteomes" id="UP000027265"/>
    </source>
</evidence>
<keyword evidence="7" id="KW-0862">Zinc</keyword>
<dbReference type="Proteomes" id="UP000027265">
    <property type="component" value="Unassembled WGS sequence"/>
</dbReference>
<feature type="domain" description="RING-type" evidence="10">
    <location>
        <begin position="45"/>
        <end position="88"/>
    </location>
</feature>
<dbReference type="CDD" id="cd16456">
    <property type="entry name" value="RING-H2_APC11"/>
    <property type="match status" value="1"/>
</dbReference>
<evidence type="ECO:0000256" key="9">
    <source>
        <dbReference type="PROSITE-ProRule" id="PRU00175"/>
    </source>
</evidence>
<dbReference type="GO" id="GO:0005680">
    <property type="term" value="C:anaphase-promoting complex"/>
    <property type="evidence" value="ECO:0007669"/>
    <property type="project" value="InterPro"/>
</dbReference>
<gene>
    <name evidence="11" type="ORF">JAAARDRAFT_162190</name>
</gene>
<dbReference type="AlphaFoldDB" id="A0A067PNU5"/>
<dbReference type="PROSITE" id="PS50089">
    <property type="entry name" value="ZF_RING_2"/>
    <property type="match status" value="1"/>
</dbReference>
<evidence type="ECO:0000259" key="10">
    <source>
        <dbReference type="PROSITE" id="PS50089"/>
    </source>
</evidence>
<dbReference type="InterPro" id="IPR013083">
    <property type="entry name" value="Znf_RING/FYVE/PHD"/>
</dbReference>
<evidence type="ECO:0000256" key="6">
    <source>
        <dbReference type="ARBA" id="ARBA00022786"/>
    </source>
</evidence>
<keyword evidence="3" id="KW-0479">Metal-binding</keyword>
<keyword evidence="4 9" id="KW-0863">Zinc-finger</keyword>
<sequence>MKITIRHWHAIAQWRWDIGGTSDHDDADAEDDVCGICRVPYEGCCPACKMPGDDCPLIWGECSHVFHMHCLLKWLGTAASKQQCPMDRRPWVTAERKIAQPVAPAALPSTAPS</sequence>
<evidence type="ECO:0000256" key="7">
    <source>
        <dbReference type="ARBA" id="ARBA00022833"/>
    </source>
</evidence>
<dbReference type="Pfam" id="PF12861">
    <property type="entry name" value="zf-ANAPC11"/>
    <property type="match status" value="1"/>
</dbReference>
<evidence type="ECO:0000256" key="2">
    <source>
        <dbReference type="ARBA" id="ARBA00022618"/>
    </source>
</evidence>
<accession>A0A067PNU5</accession>
<dbReference type="InterPro" id="IPR051031">
    <property type="entry name" value="RING-box_E3_Ubiquitin_Ligase"/>
</dbReference>
<dbReference type="InterPro" id="IPR001841">
    <property type="entry name" value="Znf_RING"/>
</dbReference>
<organism evidence="11 12">
    <name type="scientific">Jaapia argillacea MUCL 33604</name>
    <dbReference type="NCBI Taxonomy" id="933084"/>
    <lineage>
        <taxon>Eukaryota</taxon>
        <taxon>Fungi</taxon>
        <taxon>Dikarya</taxon>
        <taxon>Basidiomycota</taxon>
        <taxon>Agaricomycotina</taxon>
        <taxon>Agaricomycetes</taxon>
        <taxon>Agaricomycetidae</taxon>
        <taxon>Jaapiales</taxon>
        <taxon>Jaapiaceae</taxon>
        <taxon>Jaapia</taxon>
    </lineage>
</organism>
<dbReference type="HOGENOM" id="CLU_115512_0_1_1"/>
<dbReference type="EMBL" id="KL197736">
    <property type="protein sequence ID" value="KDQ52972.1"/>
    <property type="molecule type" value="Genomic_DNA"/>
</dbReference>